<protein>
    <submittedName>
        <fullName evidence="1">Uncharacterized protein</fullName>
    </submittedName>
</protein>
<proteinExistence type="predicted"/>
<reference evidence="1 2" key="1">
    <citation type="submission" date="2016-09" db="EMBL/GenBank/DDBJ databases">
        <title>Genome sequence of Eubacterium angustum.</title>
        <authorList>
            <person name="Poehlein A."/>
            <person name="Daniel R."/>
        </authorList>
    </citation>
    <scope>NUCLEOTIDE SEQUENCE [LARGE SCALE GENOMIC DNA]</scope>
    <source>
        <strain evidence="1 2">DSM 1989</strain>
    </source>
</reference>
<dbReference type="InterPro" id="IPR045441">
    <property type="entry name" value="DUF6506"/>
</dbReference>
<comment type="caution">
    <text evidence="1">The sequence shown here is derived from an EMBL/GenBank/DDBJ whole genome shotgun (WGS) entry which is preliminary data.</text>
</comment>
<dbReference type="RefSeq" id="WP_071060557.1">
    <property type="nucleotide sequence ID" value="NZ_MKIE01000001.1"/>
</dbReference>
<dbReference type="Pfam" id="PF20116">
    <property type="entry name" value="DUF6506"/>
    <property type="match status" value="1"/>
</dbReference>
<organism evidence="1 2">
    <name type="scientific">Andreesenia angusta</name>
    <dbReference type="NCBI Taxonomy" id="39480"/>
    <lineage>
        <taxon>Bacteria</taxon>
        <taxon>Bacillati</taxon>
        <taxon>Bacillota</taxon>
        <taxon>Tissierellia</taxon>
        <taxon>Tissierellales</taxon>
        <taxon>Gottschalkiaceae</taxon>
        <taxon>Andreesenia</taxon>
    </lineage>
</organism>
<gene>
    <name evidence="1" type="ORF">EUAN_00870</name>
</gene>
<dbReference type="OrthoDB" id="1551162at2"/>
<evidence type="ECO:0000313" key="2">
    <source>
        <dbReference type="Proteomes" id="UP000180254"/>
    </source>
</evidence>
<sequence>MSLNEAYLILVPGVDPSVDRSEILKDNYKCLTVLVNDEEEALSEALSLVETESIHAFVLCPGFTNVGIGKIAGALGENVSVNVARGDGRSTKLVSEIIESEWS</sequence>
<accession>A0A1S1V9D4</accession>
<evidence type="ECO:0000313" key="1">
    <source>
        <dbReference type="EMBL" id="OHW63223.1"/>
    </source>
</evidence>
<name>A0A1S1V9D4_9FIRM</name>
<dbReference type="Proteomes" id="UP000180254">
    <property type="component" value="Unassembled WGS sequence"/>
</dbReference>
<dbReference type="STRING" id="39480.EUAN_00870"/>
<dbReference type="AlphaFoldDB" id="A0A1S1V9D4"/>
<keyword evidence="2" id="KW-1185">Reference proteome</keyword>
<dbReference type="EMBL" id="MKIE01000001">
    <property type="protein sequence ID" value="OHW63223.1"/>
    <property type="molecule type" value="Genomic_DNA"/>
</dbReference>